<evidence type="ECO:0000313" key="1">
    <source>
        <dbReference type="EMBL" id="CUU25376.1"/>
    </source>
</evidence>
<evidence type="ECO:0000313" key="2">
    <source>
        <dbReference type="Proteomes" id="UP000059419"/>
    </source>
</evidence>
<sequence length="150" mass="17420">MARPHRAVSQADVIILPVNLQHLHWISAIASEMAAASLRVNFAVNYQHLHHQPQQLQQLAQAHSLWLYDFAERETDWDQIKAFPFTGVVINHAFFADNYRKFSFPYLLEHFRDQQAEVIIRSRELPLNQVDCAALNLTGWQQQVADTLFN</sequence>
<dbReference type="Proteomes" id="UP000059419">
    <property type="component" value="Chromosome 1"/>
</dbReference>
<name>A0A0U5L8D2_9GAMM</name>
<accession>A0A0U5L8D2</accession>
<dbReference type="PATRIC" id="fig|1619313.3.peg.3264"/>
<reference evidence="2" key="1">
    <citation type="submission" date="2015-11" db="EMBL/GenBank/DDBJ databases">
        <authorList>
            <person name="Blom J."/>
        </authorList>
    </citation>
    <scope>NUCLEOTIDE SEQUENCE [LARGE SCALE GENOMIC DNA]</scope>
</reference>
<protein>
    <submittedName>
        <fullName evidence="1">Uncharacterized protein</fullName>
    </submittedName>
</protein>
<keyword evidence="2" id="KW-1185">Reference proteome</keyword>
<dbReference type="EMBL" id="LN907827">
    <property type="protein sequence ID" value="CUU25376.1"/>
    <property type="molecule type" value="Genomic_DNA"/>
</dbReference>
<proteinExistence type="predicted"/>
<dbReference type="KEGG" id="ege:EM595_3145"/>
<organism evidence="1 2">
    <name type="scientific">Duffyella gerundensis</name>
    <dbReference type="NCBI Taxonomy" id="1619313"/>
    <lineage>
        <taxon>Bacteria</taxon>
        <taxon>Pseudomonadati</taxon>
        <taxon>Pseudomonadota</taxon>
        <taxon>Gammaproteobacteria</taxon>
        <taxon>Enterobacterales</taxon>
        <taxon>Erwiniaceae</taxon>
        <taxon>Duffyella</taxon>
    </lineage>
</organism>
<gene>
    <name evidence="1" type="ORF">EM595_3145</name>
</gene>
<dbReference type="AlphaFoldDB" id="A0A0U5L8D2"/>